<accession>A0A1A8Q8U7</accession>
<sequence length="67" mass="7439">PGSVRPPIPRSRLWTHGRSSFWSRSGRRLAGTLLPGGRRPLPALRRRRLPKRGSSTRSTAVPQEEAG</sequence>
<dbReference type="AlphaFoldDB" id="A0A1A8Q8U7"/>
<evidence type="ECO:0000313" key="2">
    <source>
        <dbReference type="EMBL" id="SBR90200.1"/>
    </source>
</evidence>
<dbReference type="EMBL" id="HAEG01011608">
    <property type="protein sequence ID" value="SBR90200.1"/>
    <property type="molecule type" value="Transcribed_RNA"/>
</dbReference>
<protein>
    <submittedName>
        <fullName evidence="2">Claspin</fullName>
    </submittedName>
</protein>
<feature type="region of interest" description="Disordered" evidence="1">
    <location>
        <begin position="25"/>
        <end position="67"/>
    </location>
</feature>
<proteinExistence type="predicted"/>
<reference evidence="2" key="2">
    <citation type="submission" date="2016-06" db="EMBL/GenBank/DDBJ databases">
        <title>The genome of a short-lived fish provides insights into sex chromosome evolution and the genetic control of aging.</title>
        <authorList>
            <person name="Reichwald K."/>
            <person name="Felder M."/>
            <person name="Petzold A."/>
            <person name="Koch P."/>
            <person name="Groth M."/>
            <person name="Platzer M."/>
        </authorList>
    </citation>
    <scope>NUCLEOTIDE SEQUENCE</scope>
    <source>
        <tissue evidence="2">Brain</tissue>
    </source>
</reference>
<feature type="non-terminal residue" evidence="2">
    <location>
        <position position="67"/>
    </location>
</feature>
<organism evidence="2">
    <name type="scientific">Nothobranchius pienaari</name>
    <dbReference type="NCBI Taxonomy" id="704102"/>
    <lineage>
        <taxon>Eukaryota</taxon>
        <taxon>Metazoa</taxon>
        <taxon>Chordata</taxon>
        <taxon>Craniata</taxon>
        <taxon>Vertebrata</taxon>
        <taxon>Euteleostomi</taxon>
        <taxon>Actinopterygii</taxon>
        <taxon>Neopterygii</taxon>
        <taxon>Teleostei</taxon>
        <taxon>Neoteleostei</taxon>
        <taxon>Acanthomorphata</taxon>
        <taxon>Ovalentaria</taxon>
        <taxon>Atherinomorphae</taxon>
        <taxon>Cyprinodontiformes</taxon>
        <taxon>Nothobranchiidae</taxon>
        <taxon>Nothobranchius</taxon>
    </lineage>
</organism>
<feature type="non-terminal residue" evidence="2">
    <location>
        <position position="1"/>
    </location>
</feature>
<name>A0A1A8Q8U7_9TELE</name>
<gene>
    <name evidence="2" type="primary">CLSPN</name>
</gene>
<evidence type="ECO:0000256" key="1">
    <source>
        <dbReference type="SAM" id="MobiDB-lite"/>
    </source>
</evidence>
<feature type="compositionally biased region" description="Low complexity" evidence="1">
    <location>
        <begin position="25"/>
        <end position="43"/>
    </location>
</feature>
<reference evidence="2" key="1">
    <citation type="submission" date="2016-05" db="EMBL/GenBank/DDBJ databases">
        <authorList>
            <person name="Lavstsen T."/>
            <person name="Jespersen J.S."/>
        </authorList>
    </citation>
    <scope>NUCLEOTIDE SEQUENCE</scope>
    <source>
        <tissue evidence="2">Brain</tissue>
    </source>
</reference>